<gene>
    <name evidence="12" type="primary">AMFR</name>
</gene>
<dbReference type="Proteomes" id="UP000005640">
    <property type="component" value="Chromosome 16"/>
</dbReference>
<keyword evidence="4 10" id="KW-0812">Transmembrane</keyword>
<dbReference type="HOGENOM" id="CLU_100074_0_0_1"/>
<keyword evidence="8 10" id="KW-1133">Transmembrane helix</keyword>
<organism evidence="12 13">
    <name type="scientific">Homo sapiens</name>
    <name type="common">Human</name>
    <dbReference type="NCBI Taxonomy" id="9606"/>
    <lineage>
        <taxon>Eukaryota</taxon>
        <taxon>Metazoa</taxon>
        <taxon>Chordata</taxon>
        <taxon>Craniata</taxon>
        <taxon>Vertebrata</taxon>
        <taxon>Euteleostomi</taxon>
        <taxon>Mammalia</taxon>
        <taxon>Eutheria</taxon>
        <taxon>Euarchontoglires</taxon>
        <taxon>Primates</taxon>
        <taxon>Haplorrhini</taxon>
        <taxon>Catarrhini</taxon>
        <taxon>Hominidae</taxon>
        <taxon>Homo</taxon>
    </lineage>
</organism>
<evidence type="ECO:0000256" key="3">
    <source>
        <dbReference type="ARBA" id="ARBA00022679"/>
    </source>
</evidence>
<dbReference type="Pfam" id="PF25563">
    <property type="entry name" value="TPR_SYVN1_N"/>
    <property type="match status" value="1"/>
</dbReference>
<dbReference type="GO" id="GO:0008270">
    <property type="term" value="F:zinc ion binding"/>
    <property type="evidence" value="ECO:0007669"/>
    <property type="project" value="UniProtKB-KW"/>
</dbReference>
<dbReference type="Ensembl" id="ENST00000563664.1">
    <property type="protein sequence ID" value="ENSP00000455842.1"/>
    <property type="gene ID" value="ENSG00000159461.16"/>
</dbReference>
<dbReference type="ChiTaRS" id="AMFR">
    <property type="organism name" value="human"/>
</dbReference>
<evidence type="ECO:0000256" key="10">
    <source>
        <dbReference type="SAM" id="Phobius"/>
    </source>
</evidence>
<dbReference type="ProteomicsDB" id="41823"/>
<reference evidence="12" key="4">
    <citation type="submission" date="2025-08" db="UniProtKB">
        <authorList>
            <consortium name="Ensembl"/>
        </authorList>
    </citation>
    <scope>IDENTIFICATION</scope>
</reference>
<evidence type="ECO:0000256" key="4">
    <source>
        <dbReference type="ARBA" id="ARBA00022692"/>
    </source>
</evidence>
<dbReference type="OrthoDB" id="3824970at2759"/>
<protein>
    <submittedName>
        <fullName evidence="12">Autocrine motility factor receptor</fullName>
    </submittedName>
</protein>
<evidence type="ECO:0000259" key="11">
    <source>
        <dbReference type="Pfam" id="PF25563"/>
    </source>
</evidence>
<evidence type="ECO:0000256" key="9">
    <source>
        <dbReference type="ARBA" id="ARBA00023136"/>
    </source>
</evidence>
<keyword evidence="9 10" id="KW-0472">Membrane</keyword>
<dbReference type="Bgee" id="ENSG00000159461">
    <property type="expression patterns" value="Expressed in stromal cell of endometrium and 200 other cell types or tissues"/>
</dbReference>
<evidence type="ECO:0000256" key="5">
    <source>
        <dbReference type="ARBA" id="ARBA00022723"/>
    </source>
</evidence>
<dbReference type="Antibodypedia" id="14770">
    <property type="antibodies" value="291 antibodies from 31 providers"/>
</dbReference>
<dbReference type="EMBL" id="AC092140">
    <property type="status" value="NOT_ANNOTATED_CDS"/>
    <property type="molecule type" value="Genomic_DNA"/>
</dbReference>
<reference evidence="12 13" key="3">
    <citation type="journal article" date="2004" name="Nature">
        <title>The sequence and analysis of duplication-rich human chromosome 16.</title>
        <authorList>
            <person name="Martin J."/>
            <person name="Han C."/>
            <person name="Gordon L.A."/>
            <person name="Terry A."/>
            <person name="Prabhakar S."/>
            <person name="She X."/>
            <person name="Xie G."/>
            <person name="Hellsten U."/>
            <person name="Chan Y.M."/>
            <person name="Altherr M."/>
            <person name="Couronne O."/>
            <person name="Aerts A."/>
            <person name="Bajorek E."/>
            <person name="Black S."/>
            <person name="Blumer H."/>
            <person name="Branscomb E."/>
            <person name="Brown N.C."/>
            <person name="Bruno W.J."/>
            <person name="Buckingham J.M."/>
            <person name="Callen D.F."/>
            <person name="Campbell C.S."/>
            <person name="Campbell M.L."/>
            <person name="Campbell E.W."/>
            <person name="Caoile C."/>
            <person name="Challacombe J.F."/>
            <person name="Chasteen L.A."/>
            <person name="Chertkov O."/>
            <person name="Chi H.C."/>
            <person name="Christensen M."/>
            <person name="Clark L.M."/>
            <person name="Cohn J.D."/>
            <person name="Denys M."/>
            <person name="Detter J.C."/>
            <person name="Dickson M."/>
            <person name="Dimitrijevic-Bussod M."/>
            <person name="Escobar J."/>
            <person name="Fawcett J.J."/>
            <person name="Flowers D."/>
            <person name="Fotopulos D."/>
            <person name="Glavina T."/>
            <person name="Gomez M."/>
            <person name="Gonzales E."/>
            <person name="Goodstein D."/>
            <person name="Goodwin L.A."/>
            <person name="Grady D.L."/>
            <person name="Grigoriev I."/>
            <person name="Groza M."/>
            <person name="Hammon N."/>
            <person name="Hawkins T."/>
            <person name="Haydu L."/>
            <person name="Hildebrand C.E."/>
            <person name="Huang W."/>
            <person name="Israni S."/>
            <person name="Jett J."/>
            <person name="Jewett P.B."/>
            <person name="Kadner K."/>
            <person name="Kimball H."/>
            <person name="Kobayashi A."/>
            <person name="Krawczyk M.C."/>
            <person name="Leyba T."/>
            <person name="Longmire J.L."/>
            <person name="Lopez F."/>
            <person name="Lou Y."/>
            <person name="Lowry S."/>
            <person name="Ludeman T."/>
            <person name="Manohar C.F."/>
            <person name="Mark G.A."/>
            <person name="McMurray K.L."/>
            <person name="Meincke L.J."/>
            <person name="Morgan J."/>
            <person name="Moyzis R.K."/>
            <person name="Mundt M.O."/>
            <person name="Munk A.C."/>
            <person name="Nandkeshwar R.D."/>
            <person name="Pitluck S."/>
            <person name="Pollard M."/>
            <person name="Predki P."/>
            <person name="Parson-Quintana B."/>
            <person name="Ramirez L."/>
            <person name="Rash S."/>
            <person name="Retterer J."/>
            <person name="Ricke D.O."/>
            <person name="Robinson D.L."/>
            <person name="Rodriguez A."/>
            <person name="Salamov A."/>
            <person name="Saunders E.H."/>
            <person name="Scott D."/>
            <person name="Shough T."/>
            <person name="Stallings R.L."/>
            <person name="Stalvey M."/>
            <person name="Sutherland R.D."/>
            <person name="Tapia R."/>
            <person name="Tesmer J.G."/>
            <person name="Thayer N."/>
            <person name="Thompson L.S."/>
            <person name="Tice H."/>
            <person name="Torney D.C."/>
            <person name="Tran-Gyamfi M."/>
            <person name="Tsai M."/>
            <person name="Ulanovsky L.E."/>
            <person name="Ustaszewska A."/>
            <person name="Vo N."/>
            <person name="White P.S."/>
            <person name="Williams A.L."/>
            <person name="Wills P.L."/>
            <person name="Wu J.R."/>
            <person name="Wu K."/>
            <person name="Yang J."/>
            <person name="Dejong P."/>
            <person name="Bruce D."/>
            <person name="Doggett N.A."/>
            <person name="Deaven L."/>
            <person name="Schmutz J."/>
            <person name="Grimwood J."/>
            <person name="Richardson P."/>
            <person name="Rokhsar D.S."/>
            <person name="Eichler E.E."/>
            <person name="Gilna P."/>
            <person name="Lucas S.M."/>
            <person name="Myers R.M."/>
            <person name="Rubin E.M."/>
            <person name="Pennacchio L.A."/>
        </authorList>
    </citation>
    <scope>NUCLEOTIDE SEQUENCE [LARGE SCALE GENOMIC DNA]</scope>
</reference>
<dbReference type="GeneTree" id="ENSGT00940000156482"/>
<evidence type="ECO:0000256" key="1">
    <source>
        <dbReference type="ARBA" id="ARBA00004370"/>
    </source>
</evidence>
<comment type="subcellular location">
    <subcellularLocation>
        <location evidence="1">Membrane</location>
    </subcellularLocation>
</comment>
<keyword evidence="5" id="KW-0479">Metal-binding</keyword>
<evidence type="ECO:0007829" key="14">
    <source>
        <dbReference type="PeptideAtlas" id="H3BQM3"/>
    </source>
</evidence>
<accession>H3BQM3</accession>
<keyword evidence="7" id="KW-0862">Zinc</keyword>
<sequence length="165" mass="18992">MLVAKLIQCIVFGPLRVSERQHLKDKFWNFIFYKFIFIFGVLNVQTVEEVVMWCLWFAGLVFLHLMVQLCKDRFEYLSFSPTTPMSSHGRVLSLLVAMLLSCCGLAAVCSITGYTHGMHTLAFMAAESLLVTVRTAHVILRYVIHLWDLNHEGTWEGKGTYVYYT</sequence>
<evidence type="ECO:0000256" key="2">
    <source>
        <dbReference type="ARBA" id="ARBA00004906"/>
    </source>
</evidence>
<feature type="non-terminal residue" evidence="12">
    <location>
        <position position="165"/>
    </location>
</feature>
<feature type="transmembrane region" description="Helical" evidence="10">
    <location>
        <begin position="27"/>
        <end position="44"/>
    </location>
</feature>
<reference evidence="12 13" key="2">
    <citation type="journal article" date="2004" name="Nature">
        <title>Finishing the euchromatic sequence of the human genome.</title>
        <authorList>
            <consortium name="International Human Genome Sequencing Consortium"/>
        </authorList>
    </citation>
    <scope>NUCLEOTIDE SEQUENCE [LARGE SCALE GENOMIC DNA]</scope>
</reference>
<reference evidence="12" key="5">
    <citation type="submission" date="2025-09" db="UniProtKB">
        <authorList>
            <consortium name="Ensembl"/>
        </authorList>
    </citation>
    <scope>IDENTIFICATION</scope>
</reference>
<keyword evidence="13" id="KW-1185">Reference proteome</keyword>
<dbReference type="AlphaFoldDB" id="H3BQM3"/>
<evidence type="ECO:0000256" key="7">
    <source>
        <dbReference type="ARBA" id="ARBA00022833"/>
    </source>
</evidence>
<evidence type="ECO:0000313" key="12">
    <source>
        <dbReference type="Ensembl" id="ENSP00000455842.1"/>
    </source>
</evidence>
<feature type="domain" description="E3 ubiquitin-protein ligase synoviolin-like TPR repeats" evidence="11">
    <location>
        <begin position="2"/>
        <end position="165"/>
    </location>
</feature>
<comment type="pathway">
    <text evidence="2">Protein modification; protein ubiquitination.</text>
</comment>
<evidence type="ECO:0007829" key="15">
    <source>
        <dbReference type="ProteomicsDB" id="H3BQM3"/>
    </source>
</evidence>
<proteinExistence type="evidence at protein level"/>
<dbReference type="SMR" id="H3BQM3"/>
<reference evidence="12 13" key="1">
    <citation type="journal article" date="2001" name="Nature">
        <title>Initial sequencing and analysis of the human genome.</title>
        <authorList>
            <consortium name="International Human Genome Sequencing Consortium"/>
            <person name="Lander E.S."/>
            <person name="Linton L.M."/>
            <person name="Birren B."/>
            <person name="Nusbaum C."/>
            <person name="Zody M.C."/>
            <person name="Baldwin J."/>
            <person name="Devon K."/>
            <person name="Dewar K."/>
            <person name="Doyle M."/>
            <person name="FitzHugh W."/>
            <person name="Funke R."/>
            <person name="Gage D."/>
            <person name="Harris K."/>
            <person name="Heaford A."/>
            <person name="Howland J."/>
            <person name="Kann L."/>
            <person name="Lehoczky J."/>
            <person name="LeVine R."/>
            <person name="McEwan P."/>
            <person name="McKernan K."/>
            <person name="Meldrim J."/>
            <person name="Mesirov J.P."/>
            <person name="Miranda C."/>
            <person name="Morris W."/>
            <person name="Naylor J."/>
            <person name="Raymond C."/>
            <person name="Rosetti M."/>
            <person name="Santos R."/>
            <person name="Sheridan A."/>
            <person name="Sougnez C."/>
            <person name="Stange-Thomann N."/>
            <person name="Stojanovic N."/>
            <person name="Subramanian A."/>
            <person name="Wyman D."/>
            <person name="Rogers J."/>
            <person name="Sulston J."/>
            <person name="Ainscough R."/>
            <person name="Beck S."/>
            <person name="Bentley D."/>
            <person name="Burton J."/>
            <person name="Clee C."/>
            <person name="Carter N."/>
            <person name="Coulson A."/>
            <person name="Deadman R."/>
            <person name="Deloukas P."/>
            <person name="Dunham A."/>
            <person name="Dunham I."/>
            <person name="Durbin R."/>
            <person name="French L."/>
            <person name="Grafham D."/>
            <person name="Gregory S."/>
            <person name="Hubbard T."/>
            <person name="Humphray S."/>
            <person name="Hunt A."/>
            <person name="Jones M."/>
            <person name="Lloyd C."/>
            <person name="McMurray A."/>
            <person name="Matthews L."/>
            <person name="Mercer S."/>
            <person name="Milne S."/>
            <person name="Mullikin J.C."/>
            <person name="Mungall A."/>
            <person name="Plumb R."/>
            <person name="Ross M."/>
            <person name="Shownkeen R."/>
            <person name="Sims S."/>
            <person name="Waterston R.H."/>
            <person name="Wilson R.K."/>
            <person name="Hillier L.W."/>
            <person name="McPherson J.D."/>
            <person name="Marra M.A."/>
            <person name="Mardis E.R."/>
            <person name="Fulton L.A."/>
            <person name="Chinwalla A.T."/>
            <person name="Pepin K.H."/>
            <person name="Gish W.R."/>
            <person name="Chissoe S.L."/>
            <person name="Wendl M.C."/>
            <person name="Delehaunty K.D."/>
            <person name="Miner T.L."/>
            <person name="Delehaunty A."/>
            <person name="Kramer J.B."/>
            <person name="Cook L.L."/>
            <person name="Fulton R.S."/>
            <person name="Johnson D.L."/>
            <person name="Minx P.J."/>
            <person name="Clifton S.W."/>
            <person name="Hawkins T."/>
            <person name="Branscomb E."/>
            <person name="Predki P."/>
            <person name="Richardson P."/>
            <person name="Wenning S."/>
            <person name="Slezak T."/>
            <person name="Doggett N."/>
            <person name="Cheng J.F."/>
            <person name="Olsen A."/>
            <person name="Lucas S."/>
            <person name="Elkin C."/>
            <person name="Uberbacher E."/>
            <person name="Frazier M."/>
            <person name="Gibbs R.A."/>
            <person name="Muzny D.M."/>
            <person name="Scherer S.E."/>
            <person name="Bouck J.B."/>
            <person name="Sodergren E.J."/>
            <person name="Worley K.C."/>
            <person name="Rives C.M."/>
            <person name="Gorrell J.H."/>
            <person name="Metzker M.L."/>
            <person name="Naylor S.L."/>
            <person name="Kucherlapati R.S."/>
            <person name="Nelson D.L."/>
            <person name="Weinstock G.M."/>
            <person name="Sakaki Y."/>
            <person name="Fujiyama A."/>
            <person name="Hattori M."/>
            <person name="Yada T."/>
            <person name="Toyoda A."/>
            <person name="Itoh T."/>
            <person name="Kawagoe C."/>
            <person name="Watanabe H."/>
            <person name="Totoki Y."/>
            <person name="Taylor T."/>
            <person name="Weissenbach J."/>
            <person name="Heilig R."/>
            <person name="Saurin W."/>
            <person name="Artiguenave F."/>
            <person name="Brottier P."/>
            <person name="Bruls T."/>
            <person name="Pelletier E."/>
            <person name="Robert C."/>
            <person name="Wincker P."/>
            <person name="Smith D.R."/>
            <person name="Doucette-Stamm L."/>
            <person name="Rubenfield M."/>
            <person name="Weinstock K."/>
            <person name="Lee H.M."/>
            <person name="Dubois J."/>
            <person name="Rosenthal A."/>
            <person name="Platzer M."/>
            <person name="Nyakatura G."/>
            <person name="Taudien S."/>
            <person name="Rump A."/>
            <person name="Yang H."/>
            <person name="Yu J."/>
            <person name="Wang J."/>
            <person name="Huang G."/>
            <person name="Gu J."/>
            <person name="Hood L."/>
            <person name="Rowen L."/>
            <person name="Madan A."/>
            <person name="Qin S."/>
            <person name="Davis R.W."/>
            <person name="Federspiel N.A."/>
            <person name="Abola A.P."/>
            <person name="Proctor M.J."/>
            <person name="Myers R.M."/>
            <person name="Schmutz J."/>
            <person name="Dickson M."/>
            <person name="Grimwood J."/>
            <person name="Cox D.R."/>
            <person name="Olson M.V."/>
            <person name="Kaul R."/>
            <person name="Raymond C."/>
            <person name="Shimizu N."/>
            <person name="Kawasaki K."/>
            <person name="Minoshima S."/>
            <person name="Evans G.A."/>
            <person name="Athanasiou M."/>
            <person name="Schultz R."/>
            <person name="Roe B.A."/>
            <person name="Chen F."/>
            <person name="Pan H."/>
            <person name="Ramser J."/>
            <person name="Lehrach H."/>
            <person name="Reinhardt R."/>
            <person name="McCombie W.R."/>
            <person name="de la Bastide M."/>
            <person name="Dedhia N."/>
            <person name="Blocker H."/>
            <person name="Hornischer K."/>
            <person name="Nordsiek G."/>
            <person name="Agarwala R."/>
            <person name="Aravind L."/>
            <person name="Bailey J.A."/>
            <person name="Bateman A."/>
            <person name="Batzoglou S."/>
            <person name="Birney E."/>
            <person name="Bork P."/>
            <person name="Brown D.G."/>
            <person name="Burge C.B."/>
            <person name="Cerutti L."/>
            <person name="Chen H.C."/>
            <person name="Church D."/>
            <person name="Clamp M."/>
            <person name="Copley R.R."/>
            <person name="Doerks T."/>
            <person name="Eddy S.R."/>
            <person name="Eichler E.E."/>
            <person name="Furey T.S."/>
            <person name="Galagan J."/>
            <person name="Gilbert J.G."/>
            <person name="Harmon C."/>
            <person name="Hayashizaki Y."/>
            <person name="Haussler D."/>
            <person name="Hermjakob H."/>
            <person name="Hokamp K."/>
            <person name="Jang W."/>
            <person name="Johnson L.S."/>
            <person name="Jones T.A."/>
            <person name="Kasif S."/>
            <person name="Kaspryzk A."/>
            <person name="Kennedy S."/>
            <person name="Kent W.J."/>
            <person name="Kitts P."/>
            <person name="Koonin E.V."/>
            <person name="Korf I."/>
            <person name="Kulp D."/>
            <person name="Lancet D."/>
            <person name="Lowe T.M."/>
            <person name="McLysaght A."/>
            <person name="Mikkelsen T."/>
            <person name="Moran J.V."/>
            <person name="Mulder N."/>
            <person name="Pollara V.J."/>
            <person name="Ponting C.P."/>
            <person name="Schuler G."/>
            <person name="Schultz J."/>
            <person name="Slater G."/>
            <person name="Smit A.F."/>
            <person name="Stupka E."/>
            <person name="Szustakowski J."/>
            <person name="Thierry-Mieg D."/>
            <person name="Thierry-Mieg J."/>
            <person name="Wagner L."/>
            <person name="Wallis J."/>
            <person name="Wheeler R."/>
            <person name="Williams A."/>
            <person name="Wolf Y.I."/>
            <person name="Wolfe K.H."/>
            <person name="Yang S.P."/>
            <person name="Yeh R.F."/>
            <person name="Collins F."/>
            <person name="Guyer M.S."/>
            <person name="Peterson J."/>
            <person name="Felsenfeld A."/>
            <person name="Wetterstrand K.A."/>
            <person name="Patrinos A."/>
            <person name="Morgan M.J."/>
            <person name="de Jong P."/>
            <person name="Catanese J.J."/>
            <person name="Osoegawa K."/>
            <person name="Shizuya H."/>
            <person name="Choi S."/>
            <person name="Chen Y.J."/>
        </authorList>
    </citation>
    <scope>NUCLEOTIDE SEQUENCE [LARGE SCALE GENOMIC DNA]</scope>
</reference>
<dbReference type="VEuPathDB" id="HostDB:ENSG00000159461"/>
<dbReference type="PANTHER" id="PTHR15067">
    <property type="entry name" value="E3 UBIQUITIN-PROTEIN LIGASE RNF8"/>
    <property type="match status" value="1"/>
</dbReference>
<feature type="transmembrane region" description="Helical" evidence="10">
    <location>
        <begin position="91"/>
        <end position="114"/>
    </location>
</feature>
<dbReference type="OMA" id="EPFCIWT"/>
<dbReference type="ExpressionAtlas" id="H3BQM3">
    <property type="expression patterns" value="baseline and differential"/>
</dbReference>
<evidence type="ECO:0000256" key="8">
    <source>
        <dbReference type="ARBA" id="ARBA00022989"/>
    </source>
</evidence>
<dbReference type="HGNC" id="HGNC:463">
    <property type="gene designation" value="AMFR"/>
</dbReference>
<dbReference type="UCSC" id="uc059ukg.1">
    <property type="organism name" value="human"/>
</dbReference>
<keyword evidence="14 15" id="KW-1267">Proteomics identification</keyword>
<dbReference type="PANTHER" id="PTHR15067:SF5">
    <property type="entry name" value="E3 UBIQUITIN-PROTEIN LIGASE AMFR"/>
    <property type="match status" value="1"/>
</dbReference>
<name>H3BQM3_HUMAN</name>
<evidence type="ECO:0000256" key="6">
    <source>
        <dbReference type="ARBA" id="ARBA00022771"/>
    </source>
</evidence>
<keyword evidence="6" id="KW-0863">Zinc-finger</keyword>
<dbReference type="EMBL" id="AC009102">
    <property type="status" value="NOT_ANNOTATED_CDS"/>
    <property type="molecule type" value="Genomic_DNA"/>
</dbReference>
<evidence type="ECO:0000313" key="13">
    <source>
        <dbReference type="Proteomes" id="UP000005640"/>
    </source>
</evidence>
<dbReference type="OpenTargets" id="ENSG00000159461"/>
<dbReference type="MassIVE" id="H3BQM3"/>
<dbReference type="Ensembl" id="ENST00000563664.1">
    <property type="protein sequence ID" value="ENSP00000455842.1"/>
    <property type="gene ID" value="ENSG00000159461.15"/>
</dbReference>
<dbReference type="InterPro" id="IPR057992">
    <property type="entry name" value="TPR_SYVN1_N"/>
</dbReference>
<feature type="transmembrane region" description="Helical" evidence="10">
    <location>
        <begin position="50"/>
        <end position="70"/>
    </location>
</feature>
<keyword evidence="3" id="KW-0808">Transferase</keyword>